<evidence type="ECO:0000313" key="1">
    <source>
        <dbReference type="EMBL" id="CAG8454047.1"/>
    </source>
</evidence>
<accession>A0A9N8VG21</accession>
<dbReference type="AlphaFoldDB" id="A0A9N8VG21"/>
<comment type="caution">
    <text evidence="1">The sequence shown here is derived from an EMBL/GenBank/DDBJ whole genome shotgun (WGS) entry which is preliminary data.</text>
</comment>
<gene>
    <name evidence="1" type="ORF">FCALED_LOCUS1394</name>
</gene>
<proteinExistence type="predicted"/>
<evidence type="ECO:0000313" key="2">
    <source>
        <dbReference type="Proteomes" id="UP000789570"/>
    </source>
</evidence>
<sequence length="245" mass="28126">MSDLIKFSDIEIREDTSQGPIYMYDSMDTDEINKTNIDIHSDNDDSNNEPDFLPVKPKMVSSLATHKDFDLKEYSEFLMMLKDVREIAGIGSEPFLKTFLKPIKKDINLPQEISILPKVKQFGRLRLRAKIFSSTYSKSKAGEKAAEQIDYKAKVLNIQEVKIILKILLKVNVNYEQEQQELASKEGGEALKVEKIILNVDLDNILLLVKQLKPLVKEIKVQKLRQKDQAVAIQAQLAERSRIYE</sequence>
<keyword evidence="2" id="KW-1185">Reference proteome</keyword>
<dbReference type="EMBL" id="CAJVPQ010000179">
    <property type="protein sequence ID" value="CAG8454047.1"/>
    <property type="molecule type" value="Genomic_DNA"/>
</dbReference>
<name>A0A9N8VG21_9GLOM</name>
<dbReference type="Proteomes" id="UP000789570">
    <property type="component" value="Unassembled WGS sequence"/>
</dbReference>
<reference evidence="1" key="1">
    <citation type="submission" date="2021-06" db="EMBL/GenBank/DDBJ databases">
        <authorList>
            <person name="Kallberg Y."/>
            <person name="Tangrot J."/>
            <person name="Rosling A."/>
        </authorList>
    </citation>
    <scope>NUCLEOTIDE SEQUENCE</scope>
    <source>
        <strain evidence="1">UK204</strain>
    </source>
</reference>
<protein>
    <submittedName>
        <fullName evidence="1">13055_t:CDS:1</fullName>
    </submittedName>
</protein>
<organism evidence="1 2">
    <name type="scientific">Funneliformis caledonium</name>
    <dbReference type="NCBI Taxonomy" id="1117310"/>
    <lineage>
        <taxon>Eukaryota</taxon>
        <taxon>Fungi</taxon>
        <taxon>Fungi incertae sedis</taxon>
        <taxon>Mucoromycota</taxon>
        <taxon>Glomeromycotina</taxon>
        <taxon>Glomeromycetes</taxon>
        <taxon>Glomerales</taxon>
        <taxon>Glomeraceae</taxon>
        <taxon>Funneliformis</taxon>
    </lineage>
</organism>